<evidence type="ECO:0000313" key="2">
    <source>
        <dbReference type="EMBL" id="SDX59309.1"/>
    </source>
</evidence>
<dbReference type="RefSeq" id="WP_090243558.1">
    <property type="nucleotide sequence ID" value="NZ_FNOU01000004.1"/>
</dbReference>
<feature type="transmembrane region" description="Helical" evidence="1">
    <location>
        <begin position="69"/>
        <end position="96"/>
    </location>
</feature>
<feature type="transmembrane region" description="Helical" evidence="1">
    <location>
        <begin position="37"/>
        <end position="57"/>
    </location>
</feature>
<sequence length="144" mass="16355">MKVFDRCFCNVPKSLSACKPYIEDEVIRMFLLDSTKIKFVIIAETLLITLLIGVLAQKAHFYVYPIVDYQLLALFIVIIALLIVQFYFIVSGFLVFQSTGIFNTINNQPKALLTDEKQACLDDLMKNLKTLCHQVGLKIATAEE</sequence>
<gene>
    <name evidence="2" type="ORF">SAMN04488579_10429</name>
</gene>
<organism evidence="2 3">
    <name type="scientific">Eubacterium barkeri</name>
    <name type="common">Clostridium barkeri</name>
    <dbReference type="NCBI Taxonomy" id="1528"/>
    <lineage>
        <taxon>Bacteria</taxon>
        <taxon>Bacillati</taxon>
        <taxon>Bacillota</taxon>
        <taxon>Clostridia</taxon>
        <taxon>Eubacteriales</taxon>
        <taxon>Eubacteriaceae</taxon>
        <taxon>Eubacterium</taxon>
    </lineage>
</organism>
<keyword evidence="3" id="KW-1185">Reference proteome</keyword>
<evidence type="ECO:0000256" key="1">
    <source>
        <dbReference type="SAM" id="Phobius"/>
    </source>
</evidence>
<name>A0A1H3D0V1_EUBBA</name>
<dbReference type="EMBL" id="FNOU01000004">
    <property type="protein sequence ID" value="SDX59309.1"/>
    <property type="molecule type" value="Genomic_DNA"/>
</dbReference>
<evidence type="ECO:0000313" key="3">
    <source>
        <dbReference type="Proteomes" id="UP000199652"/>
    </source>
</evidence>
<keyword evidence="1" id="KW-0812">Transmembrane</keyword>
<protein>
    <submittedName>
        <fullName evidence="2">Uncharacterized protein</fullName>
    </submittedName>
</protein>
<dbReference type="AlphaFoldDB" id="A0A1H3D0V1"/>
<proteinExistence type="predicted"/>
<reference evidence="3" key="1">
    <citation type="submission" date="2016-10" db="EMBL/GenBank/DDBJ databases">
        <authorList>
            <person name="Varghese N."/>
            <person name="Submissions S."/>
        </authorList>
    </citation>
    <scope>NUCLEOTIDE SEQUENCE [LARGE SCALE GENOMIC DNA]</scope>
    <source>
        <strain evidence="3">VPI 5359</strain>
    </source>
</reference>
<dbReference type="Proteomes" id="UP000199652">
    <property type="component" value="Unassembled WGS sequence"/>
</dbReference>
<keyword evidence="1" id="KW-1133">Transmembrane helix</keyword>
<accession>A0A1H3D0V1</accession>
<keyword evidence="1" id="KW-0472">Membrane</keyword>